<reference evidence="5" key="2">
    <citation type="submission" date="2020-09" db="EMBL/GenBank/DDBJ databases">
        <authorList>
            <person name="Sun Q."/>
            <person name="Sedlacek I."/>
        </authorList>
    </citation>
    <scope>NUCLEOTIDE SEQUENCE</scope>
    <source>
        <strain evidence="5">CCM 8433</strain>
    </source>
</reference>
<dbReference type="AlphaFoldDB" id="A0A917N3Y1"/>
<evidence type="ECO:0000259" key="4">
    <source>
        <dbReference type="PROSITE" id="PS51186"/>
    </source>
</evidence>
<dbReference type="Proteomes" id="UP000622610">
    <property type="component" value="Unassembled WGS sequence"/>
</dbReference>
<comment type="caution">
    <text evidence="5">The sequence shown here is derived from an EMBL/GenBank/DDBJ whole genome shotgun (WGS) entry which is preliminary data.</text>
</comment>
<sequence length="172" mass="20073">MNITIEKMKSSDFNQLFDFETKNKAFFEKYVPSRGEDYFNYETFVERNNLLLESQKQGKDYFFVIRNEENRIIGRVNLMDIDYDYKKKTAYIGYRVDEQYTGKGVATKGVERLVEFAIDLGITQLFAQTTDRNLGAQEVMTKTGFVAVDAVPETVTLKGEELRFLTFRRVLS</sequence>
<dbReference type="InterPro" id="IPR000182">
    <property type="entry name" value="GNAT_dom"/>
</dbReference>
<dbReference type="RefSeq" id="WP_188366873.1">
    <property type="nucleotide sequence ID" value="NZ_BMDT01000002.1"/>
</dbReference>
<comment type="similarity">
    <text evidence="3">Belongs to the acetyltransferase family. RimJ subfamily.</text>
</comment>
<proteinExistence type="inferred from homology"/>
<dbReference type="EMBL" id="BMDT01000002">
    <property type="protein sequence ID" value="GGI65028.1"/>
    <property type="molecule type" value="Genomic_DNA"/>
</dbReference>
<gene>
    <name evidence="5" type="ORF">GCM10011482_06820</name>
</gene>
<dbReference type="SUPFAM" id="SSF55729">
    <property type="entry name" value="Acyl-CoA N-acyltransferases (Nat)"/>
    <property type="match status" value="1"/>
</dbReference>
<dbReference type="InterPro" id="IPR016181">
    <property type="entry name" value="Acyl_CoA_acyltransferase"/>
</dbReference>
<dbReference type="GO" id="GO:0008999">
    <property type="term" value="F:protein-N-terminal-alanine acetyltransferase activity"/>
    <property type="evidence" value="ECO:0007669"/>
    <property type="project" value="TreeGrafter"/>
</dbReference>
<evidence type="ECO:0000313" key="5">
    <source>
        <dbReference type="EMBL" id="GGI65028.1"/>
    </source>
</evidence>
<reference evidence="5" key="1">
    <citation type="journal article" date="2014" name="Int. J. Syst. Evol. Microbiol.">
        <title>Complete genome sequence of Corynebacterium casei LMG S-19264T (=DSM 44701T), isolated from a smear-ripened cheese.</title>
        <authorList>
            <consortium name="US DOE Joint Genome Institute (JGI-PGF)"/>
            <person name="Walter F."/>
            <person name="Albersmeier A."/>
            <person name="Kalinowski J."/>
            <person name="Ruckert C."/>
        </authorList>
    </citation>
    <scope>NUCLEOTIDE SEQUENCE</scope>
    <source>
        <strain evidence="5">CCM 8433</strain>
    </source>
</reference>
<dbReference type="PANTHER" id="PTHR43792:SF8">
    <property type="entry name" value="[RIBOSOMAL PROTEIN US5]-ALANINE N-ACETYLTRANSFERASE"/>
    <property type="match status" value="1"/>
</dbReference>
<dbReference type="InterPro" id="IPR051531">
    <property type="entry name" value="N-acetyltransferase"/>
</dbReference>
<protein>
    <submittedName>
        <fullName evidence="5">N-acetyltransferase</fullName>
    </submittedName>
</protein>
<dbReference type="CDD" id="cd04301">
    <property type="entry name" value="NAT_SF"/>
    <property type="match status" value="1"/>
</dbReference>
<dbReference type="GO" id="GO:0005737">
    <property type="term" value="C:cytoplasm"/>
    <property type="evidence" value="ECO:0007669"/>
    <property type="project" value="TreeGrafter"/>
</dbReference>
<name>A0A917N3Y1_9ENTE</name>
<keyword evidence="2" id="KW-0012">Acyltransferase</keyword>
<evidence type="ECO:0000256" key="1">
    <source>
        <dbReference type="ARBA" id="ARBA00022679"/>
    </source>
</evidence>
<accession>A0A917N3Y1</accession>
<keyword evidence="1" id="KW-0808">Transferase</keyword>
<dbReference type="PROSITE" id="PS51186">
    <property type="entry name" value="GNAT"/>
    <property type="match status" value="1"/>
</dbReference>
<dbReference type="Gene3D" id="3.40.630.30">
    <property type="match status" value="1"/>
</dbReference>
<dbReference type="Pfam" id="PF13302">
    <property type="entry name" value="Acetyltransf_3"/>
    <property type="match status" value="1"/>
</dbReference>
<dbReference type="PANTHER" id="PTHR43792">
    <property type="entry name" value="GNAT FAMILY, PUTATIVE (AFU_ORTHOLOGUE AFUA_3G00765)-RELATED-RELATED"/>
    <property type="match status" value="1"/>
</dbReference>
<evidence type="ECO:0000256" key="3">
    <source>
        <dbReference type="ARBA" id="ARBA00038502"/>
    </source>
</evidence>
<organism evidence="5 6">
    <name type="scientific">Enterococcus alcedinis</name>
    <dbReference type="NCBI Taxonomy" id="1274384"/>
    <lineage>
        <taxon>Bacteria</taxon>
        <taxon>Bacillati</taxon>
        <taxon>Bacillota</taxon>
        <taxon>Bacilli</taxon>
        <taxon>Lactobacillales</taxon>
        <taxon>Enterococcaceae</taxon>
        <taxon>Enterococcus</taxon>
    </lineage>
</organism>
<feature type="domain" description="N-acetyltransferase" evidence="4">
    <location>
        <begin position="3"/>
        <end position="163"/>
    </location>
</feature>
<evidence type="ECO:0000256" key="2">
    <source>
        <dbReference type="ARBA" id="ARBA00023315"/>
    </source>
</evidence>
<evidence type="ECO:0000313" key="6">
    <source>
        <dbReference type="Proteomes" id="UP000622610"/>
    </source>
</evidence>
<keyword evidence="6" id="KW-1185">Reference proteome</keyword>